<evidence type="ECO:0000313" key="6">
    <source>
        <dbReference type="EMBL" id="KAF7599337.1"/>
    </source>
</evidence>
<evidence type="ECO:0000256" key="2">
    <source>
        <dbReference type="ARBA" id="ARBA00022679"/>
    </source>
</evidence>
<sequence length="245" mass="27818">MAYSIALLGVLGRPPTLWTLAIAQAVLAAILSRLFSMPRWWQFIHLEFVPAIVLALQLALPPWLYAAGFLLLALVYWSSFRTRVPLFLSNRITVHRLAAWLPDTPNLRVLDLGSGTGSFVRRLARLRPDWQIDGAETAPAPWLLSRWLAHRQPNAQLVRQDFWQLDLGDYDLIYAFLSPAPMTALWQKASREMKPGALLISNSFPVPGRQPDELVSVGDRRGTCLFCYRAPAGNRRNRKKDIHRN</sequence>
<feature type="transmembrane region" description="Helical" evidence="4">
    <location>
        <begin position="48"/>
        <end position="77"/>
    </location>
</feature>
<dbReference type="OrthoDB" id="5611641at2"/>
<accession>A0A272ETA7</accession>
<keyword evidence="1 7" id="KW-0489">Methyltransferase</keyword>
<dbReference type="PANTHER" id="PTHR13610">
    <property type="entry name" value="METHYLTRANSFERASE DOMAIN-CONTAINING PROTEIN"/>
    <property type="match status" value="1"/>
</dbReference>
<reference evidence="7 8" key="2">
    <citation type="submission" date="2017-07" db="EMBL/GenBank/DDBJ databases">
        <title>Candidatus Dactylopiibacterium carminicum, a nitrogen-fixing symbiont of the cochineal insect Dactylopius coccus and Dactylopius opuntiae (Hemiptera: Coccoidea: Dactylopiidae).</title>
        <authorList>
            <person name="Vera A."/>
        </authorList>
    </citation>
    <scope>NUCLEOTIDE SEQUENCE [LARGE SCALE GENOMIC DNA]</scope>
    <source>
        <strain evidence="7 8">NFDCM</strain>
    </source>
</reference>
<feature type="transmembrane region" description="Helical" evidence="4">
    <location>
        <begin position="17"/>
        <end position="36"/>
    </location>
</feature>
<feature type="domain" description="Methyltransferase" evidence="5">
    <location>
        <begin position="109"/>
        <end position="196"/>
    </location>
</feature>
<keyword evidence="9" id="KW-1185">Reference proteome</keyword>
<dbReference type="Proteomes" id="UP000623509">
    <property type="component" value="Unassembled WGS sequence"/>
</dbReference>
<dbReference type="GO" id="GO:0016279">
    <property type="term" value="F:protein-lysine N-methyltransferase activity"/>
    <property type="evidence" value="ECO:0007669"/>
    <property type="project" value="InterPro"/>
</dbReference>
<keyword evidence="3" id="KW-0949">S-adenosyl-L-methionine</keyword>
<dbReference type="Pfam" id="PF13649">
    <property type="entry name" value="Methyltransf_25"/>
    <property type="match status" value="1"/>
</dbReference>
<evidence type="ECO:0000313" key="9">
    <source>
        <dbReference type="Proteomes" id="UP000623509"/>
    </source>
</evidence>
<keyword evidence="4" id="KW-0812">Transmembrane</keyword>
<dbReference type="SUPFAM" id="SSF53335">
    <property type="entry name" value="S-adenosyl-L-methionine-dependent methyltransferases"/>
    <property type="match status" value="1"/>
</dbReference>
<dbReference type="AlphaFoldDB" id="A0A272ETA7"/>
<proteinExistence type="predicted"/>
<evidence type="ECO:0000313" key="7">
    <source>
        <dbReference type="EMBL" id="PAS93328.1"/>
    </source>
</evidence>
<dbReference type="InterPro" id="IPR029063">
    <property type="entry name" value="SAM-dependent_MTases_sf"/>
</dbReference>
<dbReference type="InterPro" id="IPR041698">
    <property type="entry name" value="Methyltransf_25"/>
</dbReference>
<comment type="caution">
    <text evidence="7">The sequence shown here is derived from an EMBL/GenBank/DDBJ whole genome shotgun (WGS) entry which is preliminary data.</text>
</comment>
<dbReference type="Gene3D" id="3.40.50.150">
    <property type="entry name" value="Vaccinia Virus protein VP39"/>
    <property type="match status" value="1"/>
</dbReference>
<protein>
    <submittedName>
        <fullName evidence="6">Class I SAM-dependent methyltransferase</fullName>
    </submittedName>
    <submittedName>
        <fullName evidence="7">Methyltransferase type 12</fullName>
    </submittedName>
</protein>
<evidence type="ECO:0000259" key="5">
    <source>
        <dbReference type="Pfam" id="PF13649"/>
    </source>
</evidence>
<evidence type="ECO:0000256" key="4">
    <source>
        <dbReference type="SAM" id="Phobius"/>
    </source>
</evidence>
<keyword evidence="4" id="KW-0472">Membrane</keyword>
<reference evidence="6 9" key="1">
    <citation type="submission" date="2016-08" db="EMBL/GenBank/DDBJ databases">
        <title>Candidatus Dactylopiibacterium carminicum genome sequence.</title>
        <authorList>
            <person name="Ramirez-Puebla S.T."/>
            <person name="Ormeno-Orrillo E."/>
            <person name="Vera-Ponce De Leon A."/>
            <person name="Luis L."/>
            <person name="Sanchez-Flores A."/>
            <person name="Monica R."/>
            <person name="Martinez-Romero E."/>
        </authorList>
    </citation>
    <scope>NUCLEOTIDE SEQUENCE [LARGE SCALE GENOMIC DNA]</scope>
    <source>
        <strain evidence="6">END1</strain>
    </source>
</reference>
<name>A0A272ETA7_9RHOO</name>
<dbReference type="PANTHER" id="PTHR13610:SF9">
    <property type="entry name" value="FI06469P"/>
    <property type="match status" value="1"/>
</dbReference>
<evidence type="ECO:0000256" key="1">
    <source>
        <dbReference type="ARBA" id="ARBA00022603"/>
    </source>
</evidence>
<dbReference type="EMBL" id="MDUX01000023">
    <property type="protein sequence ID" value="KAF7599337.1"/>
    <property type="molecule type" value="Genomic_DNA"/>
</dbReference>
<organism evidence="7 8">
    <name type="scientific">Candidatus Dactylopiibacterium carminicum</name>
    <dbReference type="NCBI Taxonomy" id="857335"/>
    <lineage>
        <taxon>Bacteria</taxon>
        <taxon>Pseudomonadati</taxon>
        <taxon>Pseudomonadota</taxon>
        <taxon>Betaproteobacteria</taxon>
        <taxon>Rhodocyclales</taxon>
        <taxon>Rhodocyclaceae</taxon>
        <taxon>Candidatus Dactylopiibacterium</taxon>
    </lineage>
</organism>
<dbReference type="InterPro" id="IPR026170">
    <property type="entry name" value="FAM173A/B"/>
</dbReference>
<dbReference type="EMBL" id="NMRN01000019">
    <property type="protein sequence ID" value="PAS93328.1"/>
    <property type="molecule type" value="Genomic_DNA"/>
</dbReference>
<gene>
    <name evidence="6" type="ORF">BGI27_08605</name>
    <name evidence="7" type="ORF">CGU29_08255</name>
</gene>
<keyword evidence="2 7" id="KW-0808">Transferase</keyword>
<dbReference type="GO" id="GO:0032259">
    <property type="term" value="P:methylation"/>
    <property type="evidence" value="ECO:0007669"/>
    <property type="project" value="UniProtKB-KW"/>
</dbReference>
<evidence type="ECO:0000256" key="3">
    <source>
        <dbReference type="ARBA" id="ARBA00022691"/>
    </source>
</evidence>
<keyword evidence="4" id="KW-1133">Transmembrane helix</keyword>
<dbReference type="CDD" id="cd02440">
    <property type="entry name" value="AdoMet_MTases"/>
    <property type="match status" value="1"/>
</dbReference>
<evidence type="ECO:0000313" key="8">
    <source>
        <dbReference type="Proteomes" id="UP000216107"/>
    </source>
</evidence>
<dbReference type="Proteomes" id="UP000216107">
    <property type="component" value="Unassembled WGS sequence"/>
</dbReference>